<gene>
    <name evidence="1" type="ORF">NQ315_013888</name>
</gene>
<reference evidence="1 2" key="1">
    <citation type="journal article" date="2023" name="Insect Mol. Biol.">
        <title>Genome sequencing provides insights into the evolution of gene families encoding plant cell wall-degrading enzymes in longhorned beetles.</title>
        <authorList>
            <person name="Shin N.R."/>
            <person name="Okamura Y."/>
            <person name="Kirsch R."/>
            <person name="Pauchet Y."/>
        </authorList>
    </citation>
    <scope>NUCLEOTIDE SEQUENCE [LARGE SCALE GENOMIC DNA]</scope>
    <source>
        <strain evidence="1">EAD_L_NR</strain>
    </source>
</reference>
<evidence type="ECO:0000313" key="2">
    <source>
        <dbReference type="Proteomes" id="UP001159042"/>
    </source>
</evidence>
<dbReference type="AlphaFoldDB" id="A0AAV8V5W1"/>
<protein>
    <submittedName>
        <fullName evidence="1">Uncharacterized protein</fullName>
    </submittedName>
</protein>
<comment type="caution">
    <text evidence="1">The sequence shown here is derived from an EMBL/GenBank/DDBJ whole genome shotgun (WGS) entry which is preliminary data.</text>
</comment>
<evidence type="ECO:0000313" key="1">
    <source>
        <dbReference type="EMBL" id="KAJ8909542.1"/>
    </source>
</evidence>
<name>A0AAV8V5W1_9CUCU</name>
<dbReference type="EMBL" id="JANEYG010000509">
    <property type="protein sequence ID" value="KAJ8909542.1"/>
    <property type="molecule type" value="Genomic_DNA"/>
</dbReference>
<dbReference type="Proteomes" id="UP001159042">
    <property type="component" value="Unassembled WGS sequence"/>
</dbReference>
<organism evidence="1 2">
    <name type="scientific">Exocentrus adspersus</name>
    <dbReference type="NCBI Taxonomy" id="1586481"/>
    <lineage>
        <taxon>Eukaryota</taxon>
        <taxon>Metazoa</taxon>
        <taxon>Ecdysozoa</taxon>
        <taxon>Arthropoda</taxon>
        <taxon>Hexapoda</taxon>
        <taxon>Insecta</taxon>
        <taxon>Pterygota</taxon>
        <taxon>Neoptera</taxon>
        <taxon>Endopterygota</taxon>
        <taxon>Coleoptera</taxon>
        <taxon>Polyphaga</taxon>
        <taxon>Cucujiformia</taxon>
        <taxon>Chrysomeloidea</taxon>
        <taxon>Cerambycidae</taxon>
        <taxon>Lamiinae</taxon>
        <taxon>Acanthocinini</taxon>
        <taxon>Exocentrus</taxon>
    </lineage>
</organism>
<accession>A0AAV8V5W1</accession>
<sequence>MHTSIRDTVYVVHLQLCWLTQEVTYSHYSNMVEGYVAECISKKREVASQILTGQKSSEERRNRNISIACTSCSEPNNLFAKKTQALDEPEVHSKDRLDMESVIIRSTTITRIL</sequence>
<proteinExistence type="predicted"/>
<keyword evidence="2" id="KW-1185">Reference proteome</keyword>